<dbReference type="GO" id="GO:0004519">
    <property type="term" value="F:endonuclease activity"/>
    <property type="evidence" value="ECO:0007669"/>
    <property type="project" value="UniProtKB-KW"/>
</dbReference>
<dbReference type="AlphaFoldDB" id="A0A1X7PG14"/>
<keyword evidence="3" id="KW-1185">Reference proteome</keyword>
<name>A0A1X7PG14_9MICO</name>
<keyword evidence="2" id="KW-0255">Endonuclease</keyword>
<dbReference type="InterPro" id="IPR007569">
    <property type="entry name" value="DUF559"/>
</dbReference>
<keyword evidence="2" id="KW-0540">Nuclease</keyword>
<dbReference type="Gene3D" id="3.40.960.10">
    <property type="entry name" value="VSR Endonuclease"/>
    <property type="match status" value="1"/>
</dbReference>
<organism evidence="2 3">
    <name type="scientific">Rathayibacter oskolensis</name>
    <dbReference type="NCBI Taxonomy" id="1891671"/>
    <lineage>
        <taxon>Bacteria</taxon>
        <taxon>Bacillati</taxon>
        <taxon>Actinomycetota</taxon>
        <taxon>Actinomycetes</taxon>
        <taxon>Micrococcales</taxon>
        <taxon>Microbacteriaceae</taxon>
        <taxon>Rathayibacter</taxon>
    </lineage>
</organism>
<dbReference type="EMBL" id="FXBM01000003">
    <property type="protein sequence ID" value="SMH49835.1"/>
    <property type="molecule type" value="Genomic_DNA"/>
</dbReference>
<dbReference type="Proteomes" id="UP000193711">
    <property type="component" value="Unassembled WGS sequence"/>
</dbReference>
<reference evidence="3" key="1">
    <citation type="submission" date="2017-04" db="EMBL/GenBank/DDBJ databases">
        <authorList>
            <person name="Varghese N."/>
            <person name="Submissions S."/>
        </authorList>
    </citation>
    <scope>NUCLEOTIDE SEQUENCE [LARGE SCALE GENOMIC DNA]</scope>
    <source>
        <strain evidence="3">VKM Ac-2121</strain>
    </source>
</reference>
<evidence type="ECO:0000259" key="1">
    <source>
        <dbReference type="Pfam" id="PF04480"/>
    </source>
</evidence>
<evidence type="ECO:0000313" key="3">
    <source>
        <dbReference type="Proteomes" id="UP000193711"/>
    </source>
</evidence>
<proteinExistence type="predicted"/>
<gene>
    <name evidence="2" type="ORF">SAMN06295885_3421</name>
</gene>
<dbReference type="STRING" id="1891671.SAMN06295885_3421"/>
<feature type="domain" description="DUF559" evidence="1">
    <location>
        <begin position="212"/>
        <end position="266"/>
    </location>
</feature>
<dbReference type="OrthoDB" id="2594539at2"/>
<keyword evidence="2" id="KW-0378">Hydrolase</keyword>
<accession>A0A1X7PG14</accession>
<dbReference type="Pfam" id="PF04480">
    <property type="entry name" value="DUF559"/>
    <property type="match status" value="1"/>
</dbReference>
<evidence type="ECO:0000313" key="2">
    <source>
        <dbReference type="EMBL" id="SMH49835.1"/>
    </source>
</evidence>
<protein>
    <submittedName>
        <fullName evidence="2">Very-short-patch-repair endonuclease</fullName>
    </submittedName>
</protein>
<sequence>MDIEAELRHRGGIASRRALLDAGATDRQLAAAVSSGALVRGRRGSYASALLPEASLVAFRLGGRLAATDAAASHGLWVLRSSRRHVWVPHNASRMKAPRGVRLHWDPEWPDDEMLRVSIGHAIVQLGTALGPEHLLVALESAREKRLVHRDDLARLRDTCPVRLHAALAFARDDAGSGLETLARWRLHLIGVEARAQVWIAGVGRVDLLIGRTLIIELDGRSTHEFENDRRRDLHAAVDGYVTLRFSATQVLTAWSEVERAILAAIERGLHRL</sequence>